<dbReference type="EMBL" id="BOOH01000026">
    <property type="protein sequence ID" value="GIH77183.1"/>
    <property type="molecule type" value="Genomic_DNA"/>
</dbReference>
<reference evidence="1 2" key="1">
    <citation type="submission" date="2021-01" db="EMBL/GenBank/DDBJ databases">
        <title>Whole genome shotgun sequence of Planobispora longispora NBRC 13918.</title>
        <authorList>
            <person name="Komaki H."/>
            <person name="Tamura T."/>
        </authorList>
    </citation>
    <scope>NUCLEOTIDE SEQUENCE [LARGE SCALE GENOMIC DNA]</scope>
    <source>
        <strain evidence="1 2">NBRC 13918</strain>
    </source>
</reference>
<dbReference type="Proteomes" id="UP000616724">
    <property type="component" value="Unassembled WGS sequence"/>
</dbReference>
<proteinExistence type="predicted"/>
<keyword evidence="2" id="KW-1185">Reference proteome</keyword>
<accession>A0A8J3RLJ2</accession>
<dbReference type="RefSeq" id="WP_203891766.1">
    <property type="nucleotide sequence ID" value="NZ_BOOH01000026.1"/>
</dbReference>
<protein>
    <recommendedName>
        <fullName evidence="3">Winged helix DNA-binding domain-containing protein</fullName>
    </recommendedName>
</protein>
<sequence>MSLTARQLNRATLDRQLLLRREPLNVADAVRRIVAVQAQEAASPYIALWNRITAFDPADLDAAFADRAVVKASLMRITLHAVHAEDYPKFHNAMWRTLRAARLGDSRFTSSGLSVADADALLPHLAEFTVRPRTVTEVEGLLAARLGERKRGAWWALRTFAPLHHAPTGGPWSFTRPSSFVAAPAKPDPDGEDESARWLALRYLQGFGPASVRDFAQFTMLRRPVAAQALKALGGGVEELEGPDGEVLFDVAGASIPAGDAVAPPRLLPMWDSTLLAYSDRSRVVPPDYRPLITRRNGDVLPTLLVDGYVAGVWRPVEGGVEATAFHRLDEETWEGLAAEAGALVTFLAGREPAVYRRYAHWWAKQMPSAEVRVLPG</sequence>
<dbReference type="PANTHER" id="PTHR38479:SF2">
    <property type="entry name" value="WINGED HELIX DNA-BINDING DOMAIN-CONTAINING PROTEIN"/>
    <property type="match status" value="1"/>
</dbReference>
<dbReference type="InterPro" id="IPR009351">
    <property type="entry name" value="AlkZ-like"/>
</dbReference>
<name>A0A8J3RLJ2_9ACTN</name>
<evidence type="ECO:0000313" key="2">
    <source>
        <dbReference type="Proteomes" id="UP000616724"/>
    </source>
</evidence>
<dbReference type="PANTHER" id="PTHR38479">
    <property type="entry name" value="LMO0824 PROTEIN"/>
    <property type="match status" value="1"/>
</dbReference>
<evidence type="ECO:0008006" key="3">
    <source>
        <dbReference type="Google" id="ProtNLM"/>
    </source>
</evidence>
<dbReference type="Pfam" id="PF06224">
    <property type="entry name" value="AlkZ-like"/>
    <property type="match status" value="1"/>
</dbReference>
<gene>
    <name evidence="1" type="ORF">Plo01_36120</name>
</gene>
<dbReference type="AlphaFoldDB" id="A0A8J3RLJ2"/>
<comment type="caution">
    <text evidence="1">The sequence shown here is derived from an EMBL/GenBank/DDBJ whole genome shotgun (WGS) entry which is preliminary data.</text>
</comment>
<organism evidence="1 2">
    <name type="scientific">Planobispora longispora</name>
    <dbReference type="NCBI Taxonomy" id="28887"/>
    <lineage>
        <taxon>Bacteria</taxon>
        <taxon>Bacillati</taxon>
        <taxon>Actinomycetota</taxon>
        <taxon>Actinomycetes</taxon>
        <taxon>Streptosporangiales</taxon>
        <taxon>Streptosporangiaceae</taxon>
        <taxon>Planobispora</taxon>
    </lineage>
</organism>
<evidence type="ECO:0000313" key="1">
    <source>
        <dbReference type="EMBL" id="GIH77183.1"/>
    </source>
</evidence>